<organism evidence="2 3">
    <name type="scientific">Vibrio paucivorans</name>
    <dbReference type="NCBI Taxonomy" id="2829489"/>
    <lineage>
        <taxon>Bacteria</taxon>
        <taxon>Pseudomonadati</taxon>
        <taxon>Pseudomonadota</taxon>
        <taxon>Gammaproteobacteria</taxon>
        <taxon>Vibrionales</taxon>
        <taxon>Vibrionaceae</taxon>
        <taxon>Vibrio</taxon>
    </lineage>
</organism>
<sequence length="193" mass="22280">MLYSVNLLPWREQKRQQHRQRFYQLLILAVLVAGGIQYGVGAFIGEQNAIQQQRLNYLKDYNSRLDKQLSRLKLTEQEHQVLLQRLSVVESLQQQRNKSTEFMNAIPAMIPEGVYVDKIKMNTLHVELTGISDSMARLATMLDNLEKSPLLEQVEMHSIVHGKQRFGKKFQTFKVSFSIKPSQLANNREGSHG</sequence>
<evidence type="ECO:0000313" key="2">
    <source>
        <dbReference type="EMBL" id="MCW8335867.1"/>
    </source>
</evidence>
<keyword evidence="1" id="KW-0812">Transmembrane</keyword>
<dbReference type="PANTHER" id="PTHR40278">
    <property type="entry name" value="DNA UTILIZATION PROTEIN HOFN"/>
    <property type="match status" value="1"/>
</dbReference>
<keyword evidence="1" id="KW-1133">Transmembrane helix</keyword>
<proteinExistence type="predicted"/>
<reference evidence="2" key="1">
    <citation type="submission" date="2022-02" db="EMBL/GenBank/DDBJ databases">
        <title>Vibrio sp. nov., a new bacterium isolated from Bohai sea, China.</title>
        <authorList>
            <person name="Yuan Y."/>
        </authorList>
    </citation>
    <scope>NUCLEOTIDE SEQUENCE</scope>
    <source>
        <strain evidence="2">DBSS07</strain>
    </source>
</reference>
<dbReference type="PANTHER" id="PTHR40278:SF2">
    <property type="entry name" value="TYPE IV PILUS INNER MEMBRANE COMPONENT PILN"/>
    <property type="match status" value="1"/>
</dbReference>
<evidence type="ECO:0000256" key="1">
    <source>
        <dbReference type="SAM" id="Phobius"/>
    </source>
</evidence>
<keyword evidence="1" id="KW-0472">Membrane</keyword>
<protein>
    <submittedName>
        <fullName evidence="2">PilN domain-containing protein</fullName>
    </submittedName>
</protein>
<dbReference type="Proteomes" id="UP001155586">
    <property type="component" value="Unassembled WGS sequence"/>
</dbReference>
<accession>A0A9X3CHC2</accession>
<dbReference type="GO" id="GO:0043683">
    <property type="term" value="P:type IV pilus assembly"/>
    <property type="evidence" value="ECO:0007669"/>
    <property type="project" value="TreeGrafter"/>
</dbReference>
<gene>
    <name evidence="2" type="ORF">MD483_18810</name>
</gene>
<dbReference type="InterPro" id="IPR052534">
    <property type="entry name" value="Extracell_DNA_Util/SecSys_Comp"/>
</dbReference>
<feature type="transmembrane region" description="Helical" evidence="1">
    <location>
        <begin position="21"/>
        <end position="44"/>
    </location>
</feature>
<name>A0A9X3CHC2_9VIBR</name>
<dbReference type="AlphaFoldDB" id="A0A9X3CHC2"/>
<dbReference type="Pfam" id="PF05137">
    <property type="entry name" value="PilN"/>
    <property type="match status" value="1"/>
</dbReference>
<comment type="caution">
    <text evidence="2">The sequence shown here is derived from an EMBL/GenBank/DDBJ whole genome shotgun (WGS) entry which is preliminary data.</text>
</comment>
<evidence type="ECO:0000313" key="3">
    <source>
        <dbReference type="Proteomes" id="UP001155586"/>
    </source>
</evidence>
<dbReference type="EMBL" id="JAKRRX010000149">
    <property type="protein sequence ID" value="MCW8335867.1"/>
    <property type="molecule type" value="Genomic_DNA"/>
</dbReference>
<keyword evidence="3" id="KW-1185">Reference proteome</keyword>
<dbReference type="GO" id="GO:0043107">
    <property type="term" value="P:type IV pilus-dependent motility"/>
    <property type="evidence" value="ECO:0007669"/>
    <property type="project" value="TreeGrafter"/>
</dbReference>
<dbReference type="InterPro" id="IPR007813">
    <property type="entry name" value="PilN"/>
</dbReference>
<dbReference type="RefSeq" id="WP_265688946.1">
    <property type="nucleotide sequence ID" value="NZ_JAKRRX010000149.1"/>
</dbReference>